<name>A0A0B1SGS9_OESDE</name>
<evidence type="ECO:0000313" key="2">
    <source>
        <dbReference type="Proteomes" id="UP000053660"/>
    </source>
</evidence>
<keyword evidence="2" id="KW-1185">Reference proteome</keyword>
<organism evidence="1 2">
    <name type="scientific">Oesophagostomum dentatum</name>
    <name type="common">Nodular worm</name>
    <dbReference type="NCBI Taxonomy" id="61180"/>
    <lineage>
        <taxon>Eukaryota</taxon>
        <taxon>Metazoa</taxon>
        <taxon>Ecdysozoa</taxon>
        <taxon>Nematoda</taxon>
        <taxon>Chromadorea</taxon>
        <taxon>Rhabditida</taxon>
        <taxon>Rhabditina</taxon>
        <taxon>Rhabditomorpha</taxon>
        <taxon>Strongyloidea</taxon>
        <taxon>Strongylidae</taxon>
        <taxon>Oesophagostomum</taxon>
    </lineage>
</organism>
<dbReference type="EMBL" id="KN579696">
    <property type="protein sequence ID" value="KHJ82420.1"/>
    <property type="molecule type" value="Genomic_DNA"/>
</dbReference>
<gene>
    <name evidence="1" type="ORF">OESDEN_17886</name>
</gene>
<sequence length="68" mass="7831">MIEGSLRKTFTSRSEGTPQRKRLQSKVWDSIRGVAAVHDQYWSCLKGFQVSISFHVSYLFSLPRILSL</sequence>
<dbReference type="AlphaFoldDB" id="A0A0B1SGS9"/>
<proteinExistence type="predicted"/>
<dbReference type="Proteomes" id="UP000053660">
    <property type="component" value="Unassembled WGS sequence"/>
</dbReference>
<accession>A0A0B1SGS9</accession>
<protein>
    <submittedName>
        <fullName evidence="1">Uncharacterized protein</fullName>
    </submittedName>
</protein>
<reference evidence="1 2" key="1">
    <citation type="submission" date="2014-03" db="EMBL/GenBank/DDBJ databases">
        <title>Draft genome of the hookworm Oesophagostomum dentatum.</title>
        <authorList>
            <person name="Mitreva M."/>
        </authorList>
    </citation>
    <scope>NUCLEOTIDE SEQUENCE [LARGE SCALE GENOMIC DNA]</scope>
    <source>
        <strain evidence="1 2">OD-Hann</strain>
    </source>
</reference>
<dbReference type="OrthoDB" id="10439599at2759"/>
<evidence type="ECO:0000313" key="1">
    <source>
        <dbReference type="EMBL" id="KHJ82420.1"/>
    </source>
</evidence>